<name>A0A840S244_9BURK</name>
<keyword evidence="9" id="KW-1185">Reference proteome</keyword>
<keyword evidence="3 6" id="KW-0812">Transmembrane</keyword>
<dbReference type="OrthoDB" id="63188at2"/>
<dbReference type="Proteomes" id="UP000554837">
    <property type="component" value="Unassembled WGS sequence"/>
</dbReference>
<dbReference type="AlphaFoldDB" id="A0A840S244"/>
<feature type="transmembrane region" description="Helical" evidence="6">
    <location>
        <begin position="401"/>
        <end position="421"/>
    </location>
</feature>
<comment type="subcellular location">
    <subcellularLocation>
        <location evidence="1">Cell membrane</location>
        <topology evidence="1">Multi-pass membrane protein</topology>
    </subcellularLocation>
</comment>
<dbReference type="PANTHER" id="PTHR30294:SF38">
    <property type="entry name" value="TRANSPORT PERMEASE PROTEIN"/>
    <property type="match status" value="1"/>
</dbReference>
<feature type="transmembrane region" description="Helical" evidence="6">
    <location>
        <begin position="279"/>
        <end position="307"/>
    </location>
</feature>
<dbReference type="GO" id="GO:0005886">
    <property type="term" value="C:plasma membrane"/>
    <property type="evidence" value="ECO:0007669"/>
    <property type="project" value="UniProtKB-SubCell"/>
</dbReference>
<dbReference type="Gene3D" id="3.40.1710.10">
    <property type="entry name" value="abc type-2 transporter like domain"/>
    <property type="match status" value="1"/>
</dbReference>
<evidence type="ECO:0000256" key="4">
    <source>
        <dbReference type="ARBA" id="ARBA00022989"/>
    </source>
</evidence>
<evidence type="ECO:0000256" key="3">
    <source>
        <dbReference type="ARBA" id="ARBA00022692"/>
    </source>
</evidence>
<keyword evidence="5 6" id="KW-0472">Membrane</keyword>
<dbReference type="RefSeq" id="WP_138858147.1">
    <property type="nucleotide sequence ID" value="NZ_CP040709.1"/>
</dbReference>
<evidence type="ECO:0000256" key="6">
    <source>
        <dbReference type="SAM" id="Phobius"/>
    </source>
</evidence>
<feature type="domain" description="ABC-2 type transporter transmembrane" evidence="7">
    <location>
        <begin position="22"/>
        <end position="421"/>
    </location>
</feature>
<dbReference type="Pfam" id="PF12698">
    <property type="entry name" value="ABC2_membrane_3"/>
    <property type="match status" value="1"/>
</dbReference>
<evidence type="ECO:0000259" key="7">
    <source>
        <dbReference type="Pfam" id="PF12698"/>
    </source>
</evidence>
<keyword evidence="4 6" id="KW-1133">Transmembrane helix</keyword>
<organism evidence="8 9">
    <name type="scientific">Inhella inkyongensis</name>
    <dbReference type="NCBI Taxonomy" id="392593"/>
    <lineage>
        <taxon>Bacteria</taxon>
        <taxon>Pseudomonadati</taxon>
        <taxon>Pseudomonadota</taxon>
        <taxon>Betaproteobacteria</taxon>
        <taxon>Burkholderiales</taxon>
        <taxon>Sphaerotilaceae</taxon>
        <taxon>Inhella</taxon>
    </lineage>
</organism>
<evidence type="ECO:0000256" key="1">
    <source>
        <dbReference type="ARBA" id="ARBA00004651"/>
    </source>
</evidence>
<feature type="transmembrane region" description="Helical" evidence="6">
    <location>
        <begin position="347"/>
        <end position="368"/>
    </location>
</feature>
<feature type="transmembrane region" description="Helical" evidence="6">
    <location>
        <begin position="313"/>
        <end position="335"/>
    </location>
</feature>
<protein>
    <submittedName>
        <fullName evidence="8">ABC-2 type transport system permease protein</fullName>
    </submittedName>
</protein>
<comment type="caution">
    <text evidence="8">The sequence shown here is derived from an EMBL/GenBank/DDBJ whole genome shotgun (WGS) entry which is preliminary data.</text>
</comment>
<evidence type="ECO:0000256" key="2">
    <source>
        <dbReference type="ARBA" id="ARBA00022475"/>
    </source>
</evidence>
<keyword evidence="2" id="KW-1003">Cell membrane</keyword>
<evidence type="ECO:0000313" key="9">
    <source>
        <dbReference type="Proteomes" id="UP000554837"/>
    </source>
</evidence>
<accession>A0A840S244</accession>
<dbReference type="InterPro" id="IPR013525">
    <property type="entry name" value="ABC2_TM"/>
</dbReference>
<evidence type="ECO:0000313" key="8">
    <source>
        <dbReference type="EMBL" id="MBB5202751.1"/>
    </source>
</evidence>
<proteinExistence type="predicted"/>
<dbReference type="PANTHER" id="PTHR30294">
    <property type="entry name" value="MEMBRANE COMPONENT OF ABC TRANSPORTER YHHJ-RELATED"/>
    <property type="match status" value="1"/>
</dbReference>
<dbReference type="EMBL" id="JACHHO010000001">
    <property type="protein sequence ID" value="MBB5202751.1"/>
    <property type="molecule type" value="Genomic_DNA"/>
</dbReference>
<sequence>MTALMSLVRKDLLQYLGNRRALLINLLAPILIAAFFGSLFGGKPSGKPAPVPLAVVDQDDSALSHRLLTVLAAEPHLSLQRLAPEPALEAVRRGTLRAALILPKGFGEQAGLALFGAGPQPQLALHIDPSQRSTLALVQGLLTQHLMAEVSRSAMSPQGANWQRLREQAAQADMPTEQRAELAQLFDSVAKVQARSAAGGEGTEGVGQGLRSPFALQEHEVTAKGQEAGYNGYAHSFAGMGVQFILMLGVEMAVALLLMRRQDLWKRLRAAPLSRGTLLGSRVLSTALIALFSFVLIMLAGMAVFGVRVLGSGIGFALLLVSFALFTASFGLLVAALGRNPEATRGMAILATLLMVMLGGAWVPSFVFPEWLQTVTLAMPTRWAVDGLDAMTWRGLGLEAAWAPCGVLLGASLLCGLLAWWRFDWEE</sequence>
<feature type="transmembrane region" description="Helical" evidence="6">
    <location>
        <begin position="237"/>
        <end position="258"/>
    </location>
</feature>
<reference evidence="8 9" key="1">
    <citation type="submission" date="2020-08" db="EMBL/GenBank/DDBJ databases">
        <title>Genomic Encyclopedia of Type Strains, Phase IV (KMG-IV): sequencing the most valuable type-strain genomes for metagenomic binning, comparative biology and taxonomic classification.</title>
        <authorList>
            <person name="Goeker M."/>
        </authorList>
    </citation>
    <scope>NUCLEOTIDE SEQUENCE [LARGE SCALE GENOMIC DNA]</scope>
    <source>
        <strain evidence="8 9">DSM 23958</strain>
    </source>
</reference>
<gene>
    <name evidence="8" type="ORF">HNQ51_000044</name>
</gene>
<evidence type="ECO:0000256" key="5">
    <source>
        <dbReference type="ARBA" id="ARBA00023136"/>
    </source>
</evidence>
<dbReference type="InterPro" id="IPR051449">
    <property type="entry name" value="ABC-2_transporter_component"/>
</dbReference>
<feature type="transmembrane region" description="Helical" evidence="6">
    <location>
        <begin position="21"/>
        <end position="40"/>
    </location>
</feature>
<dbReference type="GO" id="GO:0140359">
    <property type="term" value="F:ABC-type transporter activity"/>
    <property type="evidence" value="ECO:0007669"/>
    <property type="project" value="InterPro"/>
</dbReference>